<protein>
    <recommendedName>
        <fullName evidence="7">Phytocyanin domain-containing protein</fullName>
    </recommendedName>
</protein>
<dbReference type="PANTHER" id="PTHR33021">
    <property type="entry name" value="BLUE COPPER PROTEIN"/>
    <property type="match status" value="1"/>
</dbReference>
<dbReference type="InterPro" id="IPR008972">
    <property type="entry name" value="Cupredoxin"/>
</dbReference>
<dbReference type="InterPro" id="IPR003245">
    <property type="entry name" value="Phytocyanin_dom"/>
</dbReference>
<dbReference type="Gene3D" id="2.60.40.420">
    <property type="entry name" value="Cupredoxins - blue copper proteins"/>
    <property type="match status" value="1"/>
</dbReference>
<comment type="similarity">
    <text evidence="4">Belongs to the early nodulin-like (ENODL) family.</text>
</comment>
<evidence type="ECO:0000256" key="5">
    <source>
        <dbReference type="ARBA" id="ARBA00037626"/>
    </source>
</evidence>
<dbReference type="AlphaFoldDB" id="A0A9Q0QWW3"/>
<reference evidence="8" key="1">
    <citation type="journal article" date="2023" name="Plant J.">
        <title>The genome of the king protea, Protea cynaroides.</title>
        <authorList>
            <person name="Chang J."/>
            <person name="Duong T.A."/>
            <person name="Schoeman C."/>
            <person name="Ma X."/>
            <person name="Roodt D."/>
            <person name="Barker N."/>
            <person name="Li Z."/>
            <person name="Van de Peer Y."/>
            <person name="Mizrachi E."/>
        </authorList>
    </citation>
    <scope>NUCLEOTIDE SEQUENCE</scope>
    <source>
        <tissue evidence="8">Young leaves</tissue>
    </source>
</reference>
<keyword evidence="1" id="KW-0732">Signal</keyword>
<keyword evidence="6" id="KW-1133">Transmembrane helix</keyword>
<dbReference type="GO" id="GO:0005886">
    <property type="term" value="C:plasma membrane"/>
    <property type="evidence" value="ECO:0007669"/>
    <property type="project" value="TreeGrafter"/>
</dbReference>
<evidence type="ECO:0000256" key="2">
    <source>
        <dbReference type="ARBA" id="ARBA00023157"/>
    </source>
</evidence>
<keyword evidence="9" id="KW-1185">Reference proteome</keyword>
<dbReference type="OrthoDB" id="1851979at2759"/>
<keyword evidence="3" id="KW-0325">Glycoprotein</keyword>
<dbReference type="GO" id="GO:0009055">
    <property type="term" value="F:electron transfer activity"/>
    <property type="evidence" value="ECO:0007669"/>
    <property type="project" value="InterPro"/>
</dbReference>
<keyword evidence="6" id="KW-0472">Membrane</keyword>
<dbReference type="SUPFAM" id="SSF49503">
    <property type="entry name" value="Cupredoxins"/>
    <property type="match status" value="1"/>
</dbReference>
<accession>A0A9Q0QWW3</accession>
<dbReference type="Pfam" id="PF02298">
    <property type="entry name" value="Cu_bind_like"/>
    <property type="match status" value="1"/>
</dbReference>
<keyword evidence="6" id="KW-0812">Transmembrane</keyword>
<comment type="function">
    <text evidence="5">May act as a carbohydrate transporter.</text>
</comment>
<dbReference type="InterPro" id="IPR039391">
    <property type="entry name" value="Phytocyanin-like"/>
</dbReference>
<evidence type="ECO:0000259" key="7">
    <source>
        <dbReference type="PROSITE" id="PS51485"/>
    </source>
</evidence>
<evidence type="ECO:0000313" key="8">
    <source>
        <dbReference type="EMBL" id="KAJ4975013.1"/>
    </source>
</evidence>
<dbReference type="Proteomes" id="UP001141806">
    <property type="component" value="Unassembled WGS sequence"/>
</dbReference>
<proteinExistence type="inferred from homology"/>
<evidence type="ECO:0000256" key="4">
    <source>
        <dbReference type="ARBA" id="ARBA00035011"/>
    </source>
</evidence>
<name>A0A9Q0QWW3_9MAGN</name>
<gene>
    <name evidence="8" type="ORF">NE237_008187</name>
</gene>
<keyword evidence="2" id="KW-1015">Disulfide bond</keyword>
<dbReference type="EMBL" id="JAMYWD010000004">
    <property type="protein sequence ID" value="KAJ4975013.1"/>
    <property type="molecule type" value="Genomic_DNA"/>
</dbReference>
<evidence type="ECO:0000313" key="9">
    <source>
        <dbReference type="Proteomes" id="UP001141806"/>
    </source>
</evidence>
<dbReference type="FunFam" id="2.60.40.420:FF:000018">
    <property type="entry name" value="Lamin-like protein"/>
    <property type="match status" value="1"/>
</dbReference>
<evidence type="ECO:0000256" key="6">
    <source>
        <dbReference type="SAM" id="Phobius"/>
    </source>
</evidence>
<comment type="caution">
    <text evidence="8">The sequence shown here is derived from an EMBL/GenBank/DDBJ whole genome shotgun (WGS) entry which is preliminary data.</text>
</comment>
<feature type="transmembrane region" description="Helical" evidence="6">
    <location>
        <begin position="12"/>
        <end position="36"/>
    </location>
</feature>
<dbReference type="PROSITE" id="PS51485">
    <property type="entry name" value="PHYTOCYANIN"/>
    <property type="match status" value="1"/>
</dbReference>
<dbReference type="PANTHER" id="PTHR33021:SF231">
    <property type="entry name" value="EARLY NODULIN-LIKE PROTEIN 17"/>
    <property type="match status" value="1"/>
</dbReference>
<organism evidence="8 9">
    <name type="scientific">Protea cynaroides</name>
    <dbReference type="NCBI Taxonomy" id="273540"/>
    <lineage>
        <taxon>Eukaryota</taxon>
        <taxon>Viridiplantae</taxon>
        <taxon>Streptophyta</taxon>
        <taxon>Embryophyta</taxon>
        <taxon>Tracheophyta</taxon>
        <taxon>Spermatophyta</taxon>
        <taxon>Magnoliopsida</taxon>
        <taxon>Proteales</taxon>
        <taxon>Proteaceae</taxon>
        <taxon>Protea</taxon>
    </lineage>
</organism>
<feature type="transmembrane region" description="Helical" evidence="6">
    <location>
        <begin position="159"/>
        <end position="177"/>
    </location>
</feature>
<feature type="domain" description="Phytocyanin" evidence="7">
    <location>
        <begin position="32"/>
        <end position="132"/>
    </location>
</feature>
<sequence>MEVGKRGIASAKVVVMITMVSLLVMISGVSSVRYIVGKDLGWSTNVNYTVWAQNKHFYVGDWLFFVYDRHTTSVLEVNQTAYDKCIDTNPIHNWTTGHGRDVAPLNESRQYYFISGNGFCFSGLKLSVFVANLPPPPTESPLNETSGSPPFFSGYRDRIVLPAAFVIAALWDSFLLFC</sequence>
<evidence type="ECO:0000256" key="1">
    <source>
        <dbReference type="ARBA" id="ARBA00022729"/>
    </source>
</evidence>
<evidence type="ECO:0000256" key="3">
    <source>
        <dbReference type="ARBA" id="ARBA00023180"/>
    </source>
</evidence>